<feature type="domain" description="CENP-V/GFA" evidence="5">
    <location>
        <begin position="15"/>
        <end position="133"/>
    </location>
</feature>
<keyword evidence="2" id="KW-0479">Metal-binding</keyword>
<dbReference type="OrthoDB" id="406544at2759"/>
<protein>
    <recommendedName>
        <fullName evidence="5">CENP-V/GFA domain-containing protein</fullName>
    </recommendedName>
</protein>
<comment type="similarity">
    <text evidence="1">Belongs to the Gfa family.</text>
</comment>
<keyword evidence="4" id="KW-0456">Lyase</keyword>
<dbReference type="AlphaFoldDB" id="A0A3M6YHJ5"/>
<dbReference type="EMBL" id="QWIL01001512">
    <property type="protein sequence ID" value="RMY02433.1"/>
    <property type="molecule type" value="Genomic_DNA"/>
</dbReference>
<dbReference type="Proteomes" id="UP000271337">
    <property type="component" value="Unassembled WGS sequence"/>
</dbReference>
<gene>
    <name evidence="6" type="ORF">D0867_11051</name>
</gene>
<accession>A0A3M6YHJ5</accession>
<dbReference type="SUPFAM" id="SSF51316">
    <property type="entry name" value="Mss4-like"/>
    <property type="match status" value="1"/>
</dbReference>
<dbReference type="Gene3D" id="3.90.1590.10">
    <property type="entry name" value="glutathione-dependent formaldehyde- activating enzyme (gfa)"/>
    <property type="match status" value="1"/>
</dbReference>
<dbReference type="InterPro" id="IPR006913">
    <property type="entry name" value="CENP-V/GFA"/>
</dbReference>
<evidence type="ECO:0000259" key="5">
    <source>
        <dbReference type="PROSITE" id="PS51891"/>
    </source>
</evidence>
<keyword evidence="3" id="KW-0862">Zinc</keyword>
<evidence type="ECO:0000313" key="6">
    <source>
        <dbReference type="EMBL" id="RMY02433.1"/>
    </source>
</evidence>
<dbReference type="PROSITE" id="PS51891">
    <property type="entry name" value="CENP_V_GFA"/>
    <property type="match status" value="1"/>
</dbReference>
<evidence type="ECO:0000256" key="3">
    <source>
        <dbReference type="ARBA" id="ARBA00022833"/>
    </source>
</evidence>
<name>A0A3M6YHJ5_HORWE</name>
<evidence type="ECO:0000256" key="1">
    <source>
        <dbReference type="ARBA" id="ARBA00005495"/>
    </source>
</evidence>
<comment type="caution">
    <text evidence="6">The sequence shown here is derived from an EMBL/GenBank/DDBJ whole genome shotgun (WGS) entry which is preliminary data.</text>
</comment>
<evidence type="ECO:0000256" key="4">
    <source>
        <dbReference type="ARBA" id="ARBA00023239"/>
    </source>
</evidence>
<dbReference type="VEuPathDB" id="FungiDB:BTJ68_12714"/>
<dbReference type="PANTHER" id="PTHR33337:SF39">
    <property type="entry name" value="DUF636 DOMAIN PROTEIN (AFU_ORTHOLOGUE AFUA_6G11530)"/>
    <property type="match status" value="1"/>
</dbReference>
<dbReference type="GO" id="GO:0016846">
    <property type="term" value="F:carbon-sulfur lyase activity"/>
    <property type="evidence" value="ECO:0007669"/>
    <property type="project" value="InterPro"/>
</dbReference>
<dbReference type="Pfam" id="PF04828">
    <property type="entry name" value="GFA"/>
    <property type="match status" value="1"/>
</dbReference>
<evidence type="ECO:0000256" key="2">
    <source>
        <dbReference type="ARBA" id="ARBA00022723"/>
    </source>
</evidence>
<dbReference type="InterPro" id="IPR011057">
    <property type="entry name" value="Mss4-like_sf"/>
</dbReference>
<proteinExistence type="inferred from homology"/>
<evidence type="ECO:0000313" key="7">
    <source>
        <dbReference type="Proteomes" id="UP000271337"/>
    </source>
</evidence>
<dbReference type="GO" id="GO:0046872">
    <property type="term" value="F:metal ion binding"/>
    <property type="evidence" value="ECO:0007669"/>
    <property type="project" value="UniProtKB-KW"/>
</dbReference>
<organism evidence="6 7">
    <name type="scientific">Hortaea werneckii</name>
    <name type="common">Black yeast</name>
    <name type="synonym">Cladosporium werneckii</name>
    <dbReference type="NCBI Taxonomy" id="91943"/>
    <lineage>
        <taxon>Eukaryota</taxon>
        <taxon>Fungi</taxon>
        <taxon>Dikarya</taxon>
        <taxon>Ascomycota</taxon>
        <taxon>Pezizomycotina</taxon>
        <taxon>Dothideomycetes</taxon>
        <taxon>Dothideomycetidae</taxon>
        <taxon>Mycosphaerellales</taxon>
        <taxon>Teratosphaeriaceae</taxon>
        <taxon>Hortaea</taxon>
    </lineage>
</organism>
<reference evidence="6 7" key="1">
    <citation type="journal article" date="2018" name="BMC Genomics">
        <title>Genomic evidence for intraspecific hybridization in a clonal and extremely halotolerant yeast.</title>
        <authorList>
            <person name="Gostincar C."/>
            <person name="Stajich J.E."/>
            <person name="Zupancic J."/>
            <person name="Zalar P."/>
            <person name="Gunde-Cimerman N."/>
        </authorList>
    </citation>
    <scope>NUCLEOTIDE SEQUENCE [LARGE SCALE GENOMIC DNA]</scope>
    <source>
        <strain evidence="6 7">EXF-6669</strain>
    </source>
</reference>
<dbReference type="PANTHER" id="PTHR33337">
    <property type="entry name" value="GFA DOMAIN-CONTAINING PROTEIN"/>
    <property type="match status" value="1"/>
</dbReference>
<sequence>MVQKETEIMTERVTKTSTCLCGSISLTLTGEDKGACMCHCKNCQLSSGSSFAHNYRLSNGELKILKGEDLLREYADQDTKSGNTLLRHFCGKCGSPLYINTPEGSFYALTAGTMQTQAAPQVEYFVKNKHPWLTAMGTSASPSL</sequence>